<comment type="caution">
    <text evidence="2">The sequence shown here is derived from an EMBL/GenBank/DDBJ whole genome shotgun (WGS) entry which is preliminary data.</text>
</comment>
<dbReference type="Proteomes" id="UP001139447">
    <property type="component" value="Unassembled WGS sequence"/>
</dbReference>
<keyword evidence="1" id="KW-1133">Transmembrane helix</keyword>
<organism evidence="2 3">
    <name type="scientific">Variovorax terrae</name>
    <dbReference type="NCBI Taxonomy" id="2923278"/>
    <lineage>
        <taxon>Bacteria</taxon>
        <taxon>Pseudomonadati</taxon>
        <taxon>Pseudomonadota</taxon>
        <taxon>Betaproteobacteria</taxon>
        <taxon>Burkholderiales</taxon>
        <taxon>Comamonadaceae</taxon>
        <taxon>Variovorax</taxon>
    </lineage>
</organism>
<evidence type="ECO:0000313" key="3">
    <source>
        <dbReference type="Proteomes" id="UP001139447"/>
    </source>
</evidence>
<dbReference type="InterPro" id="IPR032314">
    <property type="entry name" value="DUF4845"/>
</dbReference>
<dbReference type="EMBL" id="JALGBI010000001">
    <property type="protein sequence ID" value="MCJ0764294.1"/>
    <property type="molecule type" value="Genomic_DNA"/>
</dbReference>
<dbReference type="Pfam" id="PF16137">
    <property type="entry name" value="DUF4845"/>
    <property type="match status" value="1"/>
</dbReference>
<dbReference type="RefSeq" id="WP_243306889.1">
    <property type="nucleotide sequence ID" value="NZ_JALGBI010000001.1"/>
</dbReference>
<name>A0A9X1VY44_9BURK</name>
<reference evidence="2" key="1">
    <citation type="submission" date="2022-03" db="EMBL/GenBank/DDBJ databases">
        <authorList>
            <person name="Woo C.Y."/>
        </authorList>
    </citation>
    <scope>NUCLEOTIDE SEQUENCE</scope>
    <source>
        <strain evidence="2">CYS-02</strain>
    </source>
</reference>
<keyword evidence="1" id="KW-0812">Transmembrane</keyword>
<keyword evidence="3" id="KW-1185">Reference proteome</keyword>
<dbReference type="AlphaFoldDB" id="A0A9X1VY44"/>
<sequence length="117" mass="12633">MKSQLKSRQRGISFIGLIFVGGVLAVTGVVAAQVFPTVLEYQAVLKAVNKAKEGSTVAEVRSTFDKAAAIDDIKSITGKDIEVTKDGDRIVVSFAYNREIHLTGPAYLLLKYSGRSK</sequence>
<keyword evidence="1" id="KW-0472">Membrane</keyword>
<proteinExistence type="predicted"/>
<protein>
    <submittedName>
        <fullName evidence="2">DUF4845 domain-containing protein</fullName>
    </submittedName>
</protein>
<evidence type="ECO:0000313" key="2">
    <source>
        <dbReference type="EMBL" id="MCJ0764294.1"/>
    </source>
</evidence>
<accession>A0A9X1VY44</accession>
<gene>
    <name evidence="2" type="ORF">MMF98_13845</name>
</gene>
<feature type="transmembrane region" description="Helical" evidence="1">
    <location>
        <begin position="12"/>
        <end position="35"/>
    </location>
</feature>
<evidence type="ECO:0000256" key="1">
    <source>
        <dbReference type="SAM" id="Phobius"/>
    </source>
</evidence>